<evidence type="ECO:0000256" key="10">
    <source>
        <dbReference type="ARBA" id="ARBA00032883"/>
    </source>
</evidence>
<dbReference type="InterPro" id="IPR040442">
    <property type="entry name" value="Pyrv_kinase-like_dom_sf"/>
</dbReference>
<reference evidence="14 15" key="1">
    <citation type="submission" date="2022-04" db="EMBL/GenBank/DDBJ databases">
        <title>Roseobacter sp. WL0113 is a bacterium isolated from neritic sediment.</title>
        <authorList>
            <person name="Wang L."/>
            <person name="He W."/>
            <person name="Zhang D.-F."/>
        </authorList>
    </citation>
    <scope>NUCLEOTIDE SEQUENCE [LARGE SCALE GENOMIC DNA]</scope>
    <source>
        <strain evidence="14 15">WL0113</strain>
    </source>
</reference>
<dbReference type="InterPro" id="IPR008279">
    <property type="entry name" value="PEP-util_enz_mobile_dom"/>
</dbReference>
<feature type="domain" description="PEP-utilising enzyme C-terminal" evidence="13">
    <location>
        <begin position="499"/>
        <end position="848"/>
    </location>
</feature>
<evidence type="ECO:0000256" key="3">
    <source>
        <dbReference type="ARBA" id="ARBA00007837"/>
    </source>
</evidence>
<comment type="cofactor">
    <cofactor evidence="1">
        <name>Mg(2+)</name>
        <dbReference type="ChEBI" id="CHEBI:18420"/>
    </cofactor>
</comment>
<dbReference type="EMBL" id="JALIEB010000002">
    <property type="protein sequence ID" value="MCV3270363.1"/>
    <property type="molecule type" value="Genomic_DNA"/>
</dbReference>
<evidence type="ECO:0000256" key="7">
    <source>
        <dbReference type="ARBA" id="ARBA00022723"/>
    </source>
</evidence>
<dbReference type="InterPro" id="IPR015813">
    <property type="entry name" value="Pyrv/PenolPyrv_kinase-like_dom"/>
</dbReference>
<gene>
    <name evidence="14" type="ORF">MUB52_02910</name>
</gene>
<dbReference type="Pfam" id="PF02896">
    <property type="entry name" value="PEP-utilizers_C"/>
    <property type="match status" value="1"/>
</dbReference>
<dbReference type="InterPro" id="IPR036637">
    <property type="entry name" value="Phosphohistidine_dom_sf"/>
</dbReference>
<evidence type="ECO:0000313" key="15">
    <source>
        <dbReference type="Proteomes" id="UP001208690"/>
    </source>
</evidence>
<dbReference type="Gene3D" id="3.20.20.60">
    <property type="entry name" value="Phosphoenolpyruvate-binding domains"/>
    <property type="match status" value="1"/>
</dbReference>
<dbReference type="PIRSF" id="PIRSF000853">
    <property type="entry name" value="PPDK"/>
    <property type="match status" value="1"/>
</dbReference>
<evidence type="ECO:0000256" key="1">
    <source>
        <dbReference type="ARBA" id="ARBA00001946"/>
    </source>
</evidence>
<comment type="similarity">
    <text evidence="3">Belongs to the PEP-utilizing enzyme family.</text>
</comment>
<dbReference type="Proteomes" id="UP001208690">
    <property type="component" value="Unassembled WGS sequence"/>
</dbReference>
<evidence type="ECO:0000256" key="6">
    <source>
        <dbReference type="ARBA" id="ARBA00022679"/>
    </source>
</evidence>
<sequence length="859" mass="92983">MLRPNQKDAAVQNNPHTTLVTPTAPIANDTHGGRAKCLQRLVRLELPVPRTVALSFDAVQRIARGEMPDIAAIVSQFPNGALLCVRPSSEDPDWGGPGAVLNIGMNEARFTALAERLGDAAARAIYTRFVENYAVDVARLDPDVFEDVEGDGPDGLAEALRAYEAELEEPFPGDPAEQLAAVLKSMARAWDGTSARLLRQAKGAPVDAGLGLVVQEMALGLGHGECGSGLLQLVDGETGLPQITGRYLSQSQGRDALAANAAALYLGRDPRGPSLEELAPDAFRALKSHAELMRVKLREEMQVEFVIENGQLFILDGVRVARSSQASVRIAVQLAEDKIISRAEALMRVQPRTLSELLHRQISPLAKRDVIGRGIAASPGAATGHIVFTAAEAQASAARGDPCILVRRETSPEDIRGMHAAHAVLTERGGITSHAAVIGRGIGLPCVVGASNIRFSPSKKQLVARDGRVFAAGEIITIDGSSGQVLAGAPKMREAALDESFQKLMEWASDHCDIGIRANADTPADAQTARNFDAQGIGLCRTEHMFFEPGRLTVMREMIFAETSEDRRAVLERLLPMQRADFTQLFRIMEGRPVCIRLFDPPLHEFLPTDRARQRELAEALDLPLSDVTRRIDSMSEYNPMLGLRGVRLGVTVPEIYEMQARAIFEATIAASAEGLVVVPEIMIPLVSARREVELVKTFIDAVAAAVRTELDQPFDYRLGVMVETPRAALRAAEIAPHCAFLSFGTNDLTQMTYGLSRDDAGRFMSDYVQQGVFPEDPFHVLDTDGVGELLKLGAERGRAAQPDVTLSICGEHGGNPESISFCRDAEFDYVSCSPFRVPVARLAAAQLAIDGYIQYASE</sequence>
<keyword evidence="8" id="KW-0418">Kinase</keyword>
<evidence type="ECO:0000256" key="4">
    <source>
        <dbReference type="ARBA" id="ARBA00011994"/>
    </source>
</evidence>
<dbReference type="EC" id="2.7.9.1" evidence="4"/>
<dbReference type="SUPFAM" id="SSF56059">
    <property type="entry name" value="Glutathione synthetase ATP-binding domain-like"/>
    <property type="match status" value="1"/>
</dbReference>
<keyword evidence="14" id="KW-0670">Pyruvate</keyword>
<dbReference type="PANTHER" id="PTHR22931:SF9">
    <property type="entry name" value="PYRUVATE, PHOSPHATE DIKINASE 1, CHLOROPLASTIC"/>
    <property type="match status" value="1"/>
</dbReference>
<dbReference type="Gene3D" id="3.30.1490.20">
    <property type="entry name" value="ATP-grasp fold, A domain"/>
    <property type="match status" value="1"/>
</dbReference>
<keyword evidence="15" id="KW-1185">Reference proteome</keyword>
<dbReference type="Pfam" id="PF00391">
    <property type="entry name" value="PEP-utilizers"/>
    <property type="match status" value="1"/>
</dbReference>
<dbReference type="Gene3D" id="3.30.470.20">
    <property type="entry name" value="ATP-grasp fold, B domain"/>
    <property type="match status" value="1"/>
</dbReference>
<feature type="compositionally biased region" description="Polar residues" evidence="11">
    <location>
        <begin position="11"/>
        <end position="21"/>
    </location>
</feature>
<accession>A0ABT3B9Z5</accession>
<dbReference type="PANTHER" id="PTHR22931">
    <property type="entry name" value="PHOSPHOENOLPYRUVATE DIKINASE-RELATED"/>
    <property type="match status" value="1"/>
</dbReference>
<keyword evidence="7" id="KW-0479">Metal-binding</keyword>
<keyword evidence="9" id="KW-0460">Magnesium</keyword>
<evidence type="ECO:0000256" key="5">
    <source>
        <dbReference type="ARBA" id="ARBA00020138"/>
    </source>
</evidence>
<dbReference type="InterPro" id="IPR010121">
    <property type="entry name" value="Pyruvate_phosphate_dikinase"/>
</dbReference>
<dbReference type="InterPro" id="IPR000121">
    <property type="entry name" value="PEP_util_C"/>
</dbReference>
<name>A0ABT3B9Z5_9RHOB</name>
<dbReference type="RefSeq" id="WP_263842697.1">
    <property type="nucleotide sequence ID" value="NZ_JALIEB010000002.1"/>
</dbReference>
<feature type="domain" description="PEP-utilising enzyme mobile" evidence="12">
    <location>
        <begin position="401"/>
        <end position="483"/>
    </location>
</feature>
<dbReference type="SUPFAM" id="SSF52009">
    <property type="entry name" value="Phosphohistidine domain"/>
    <property type="match status" value="1"/>
</dbReference>
<evidence type="ECO:0000259" key="13">
    <source>
        <dbReference type="Pfam" id="PF02896"/>
    </source>
</evidence>
<dbReference type="Gene3D" id="1.10.189.10">
    <property type="entry name" value="Pyruvate Phosphate Dikinase, domain 2"/>
    <property type="match status" value="1"/>
</dbReference>
<organism evidence="14 15">
    <name type="scientific">Roseobacter sinensis</name>
    <dbReference type="NCBI Taxonomy" id="2931391"/>
    <lineage>
        <taxon>Bacteria</taxon>
        <taxon>Pseudomonadati</taxon>
        <taxon>Pseudomonadota</taxon>
        <taxon>Alphaproteobacteria</taxon>
        <taxon>Rhodobacterales</taxon>
        <taxon>Roseobacteraceae</taxon>
        <taxon>Roseobacter</taxon>
    </lineage>
</organism>
<protein>
    <recommendedName>
        <fullName evidence="5">Pyruvate, phosphate dikinase</fullName>
        <ecNumber evidence="4">2.7.9.1</ecNumber>
    </recommendedName>
    <alternativeName>
        <fullName evidence="10">Pyruvate, orthophosphate dikinase</fullName>
    </alternativeName>
</protein>
<dbReference type="SUPFAM" id="SSF51621">
    <property type="entry name" value="Phosphoenolpyruvate/pyruvate domain"/>
    <property type="match status" value="1"/>
</dbReference>
<proteinExistence type="inferred from homology"/>
<keyword evidence="6" id="KW-0808">Transferase</keyword>
<evidence type="ECO:0000256" key="2">
    <source>
        <dbReference type="ARBA" id="ARBA00003144"/>
    </source>
</evidence>
<comment type="function">
    <text evidence="2">Catalyzes the reversible phosphorylation of pyruvate and phosphate.</text>
</comment>
<evidence type="ECO:0000259" key="12">
    <source>
        <dbReference type="Pfam" id="PF00391"/>
    </source>
</evidence>
<feature type="region of interest" description="Disordered" evidence="11">
    <location>
        <begin position="1"/>
        <end position="28"/>
    </location>
</feature>
<dbReference type="InterPro" id="IPR013815">
    <property type="entry name" value="ATP_grasp_subdomain_1"/>
</dbReference>
<comment type="caution">
    <text evidence="14">The sequence shown here is derived from an EMBL/GenBank/DDBJ whole genome shotgun (WGS) entry which is preliminary data.</text>
</comment>
<evidence type="ECO:0000256" key="11">
    <source>
        <dbReference type="SAM" id="MobiDB-lite"/>
    </source>
</evidence>
<evidence type="ECO:0000313" key="14">
    <source>
        <dbReference type="EMBL" id="MCV3270363.1"/>
    </source>
</evidence>
<dbReference type="Gene3D" id="3.50.30.10">
    <property type="entry name" value="Phosphohistidine domain"/>
    <property type="match status" value="1"/>
</dbReference>
<evidence type="ECO:0000256" key="8">
    <source>
        <dbReference type="ARBA" id="ARBA00022777"/>
    </source>
</evidence>
<evidence type="ECO:0000256" key="9">
    <source>
        <dbReference type="ARBA" id="ARBA00022842"/>
    </source>
</evidence>